<accession>B5GTT7</accession>
<name>B5GTT7_STRCL</name>
<dbReference type="Proteomes" id="UP000002357">
    <property type="component" value="Chromosome"/>
</dbReference>
<dbReference type="STRING" id="1901.BB341_09025"/>
<dbReference type="GO" id="GO:0008360">
    <property type="term" value="P:regulation of cell shape"/>
    <property type="evidence" value="ECO:0007669"/>
    <property type="project" value="UniProtKB-KW"/>
</dbReference>
<dbReference type="SUPFAM" id="SSF53955">
    <property type="entry name" value="Lysozyme-like"/>
    <property type="match status" value="1"/>
</dbReference>
<dbReference type="RefSeq" id="WP_003955239.1">
    <property type="nucleotide sequence ID" value="NZ_CM000913.1"/>
</dbReference>
<dbReference type="GO" id="GO:0006508">
    <property type="term" value="P:proteolysis"/>
    <property type="evidence" value="ECO:0007669"/>
    <property type="project" value="UniProtKB-KW"/>
</dbReference>
<keyword evidence="6" id="KW-0808">Transferase</keyword>
<dbReference type="Pfam" id="PF00912">
    <property type="entry name" value="Transgly"/>
    <property type="match status" value="1"/>
</dbReference>
<feature type="compositionally biased region" description="Pro residues" evidence="14">
    <location>
        <begin position="727"/>
        <end position="736"/>
    </location>
</feature>
<comment type="catalytic activity">
    <reaction evidence="13">
        <text>[GlcNAc-(1-&gt;4)-Mur2Ac(oyl-L-Ala-gamma-D-Glu-L-Lys-D-Ala-D-Ala)](n)-di-trans,octa-cis-undecaprenyl diphosphate + beta-D-GlcNAc-(1-&gt;4)-Mur2Ac(oyl-L-Ala-gamma-D-Glu-L-Lys-D-Ala-D-Ala)-di-trans,octa-cis-undecaprenyl diphosphate = [GlcNAc-(1-&gt;4)-Mur2Ac(oyl-L-Ala-gamma-D-Glu-L-Lys-D-Ala-D-Ala)](n+1)-di-trans,octa-cis-undecaprenyl diphosphate + di-trans,octa-cis-undecaprenyl diphosphate + H(+)</text>
        <dbReference type="Rhea" id="RHEA:23708"/>
        <dbReference type="Rhea" id="RHEA-COMP:9602"/>
        <dbReference type="Rhea" id="RHEA-COMP:9603"/>
        <dbReference type="ChEBI" id="CHEBI:15378"/>
        <dbReference type="ChEBI" id="CHEBI:58405"/>
        <dbReference type="ChEBI" id="CHEBI:60033"/>
        <dbReference type="ChEBI" id="CHEBI:78435"/>
        <dbReference type="EC" id="2.4.99.28"/>
    </reaction>
</comment>
<dbReference type="Gene3D" id="3.40.710.10">
    <property type="entry name" value="DD-peptidase/beta-lactamase superfamily"/>
    <property type="match status" value="1"/>
</dbReference>
<dbReference type="InterPro" id="IPR012338">
    <property type="entry name" value="Beta-lactam/transpept-like"/>
</dbReference>
<proteinExistence type="inferred from homology"/>
<dbReference type="InterPro" id="IPR036950">
    <property type="entry name" value="PBP_transglycosylase"/>
</dbReference>
<keyword evidence="9" id="KW-0573">Peptidoglycan synthesis</keyword>
<comment type="similarity">
    <text evidence="1">In the C-terminal section; belongs to the transpeptidase family.</text>
</comment>
<evidence type="ECO:0000256" key="4">
    <source>
        <dbReference type="ARBA" id="ARBA00022670"/>
    </source>
</evidence>
<comment type="similarity">
    <text evidence="2">In the N-terminal section; belongs to the glycosyltransferase 51 family.</text>
</comment>
<evidence type="ECO:0000256" key="10">
    <source>
        <dbReference type="ARBA" id="ARBA00023268"/>
    </source>
</evidence>
<evidence type="ECO:0000256" key="12">
    <source>
        <dbReference type="ARBA" id="ARBA00034000"/>
    </source>
</evidence>
<dbReference type="PANTHER" id="PTHR32282">
    <property type="entry name" value="BINDING PROTEIN TRANSPEPTIDASE, PUTATIVE-RELATED"/>
    <property type="match status" value="1"/>
</dbReference>
<evidence type="ECO:0000256" key="5">
    <source>
        <dbReference type="ARBA" id="ARBA00022676"/>
    </source>
</evidence>
<dbReference type="InterPro" id="IPR023346">
    <property type="entry name" value="Lysozyme-like_dom_sf"/>
</dbReference>
<evidence type="ECO:0000256" key="14">
    <source>
        <dbReference type="SAM" id="MobiDB-lite"/>
    </source>
</evidence>
<dbReference type="GO" id="GO:0009002">
    <property type="term" value="F:serine-type D-Ala-D-Ala carboxypeptidase activity"/>
    <property type="evidence" value="ECO:0007669"/>
    <property type="project" value="UniProtKB-EC"/>
</dbReference>
<feature type="compositionally biased region" description="Basic and acidic residues" evidence="14">
    <location>
        <begin position="683"/>
        <end position="695"/>
    </location>
</feature>
<keyword evidence="10" id="KW-0511">Multifunctional enzyme</keyword>
<evidence type="ECO:0000256" key="13">
    <source>
        <dbReference type="ARBA" id="ARBA00049902"/>
    </source>
</evidence>
<feature type="region of interest" description="Disordered" evidence="14">
    <location>
        <begin position="412"/>
        <end position="443"/>
    </location>
</feature>
<comment type="catalytic activity">
    <reaction evidence="12">
        <text>Preferential cleavage: (Ac)2-L-Lys-D-Ala-|-D-Ala. Also transpeptidation of peptidyl-alanyl moieties that are N-acyl substituents of D-alanine.</text>
        <dbReference type="EC" id="3.4.16.4"/>
    </reaction>
</comment>
<evidence type="ECO:0000256" key="11">
    <source>
        <dbReference type="ARBA" id="ARBA00023316"/>
    </source>
</evidence>
<feature type="compositionally biased region" description="Basic and acidic residues" evidence="14">
    <location>
        <begin position="706"/>
        <end position="715"/>
    </location>
</feature>
<keyword evidence="11" id="KW-0961">Cell wall biogenesis/degradation</keyword>
<keyword evidence="3" id="KW-0121">Carboxypeptidase</keyword>
<dbReference type="PANTHER" id="PTHR32282:SF34">
    <property type="entry name" value="PENICILLIN-BINDING PROTEIN 1A"/>
    <property type="match status" value="1"/>
</dbReference>
<feature type="compositionally biased region" description="Pro residues" evidence="14">
    <location>
        <begin position="743"/>
        <end position="753"/>
    </location>
</feature>
<evidence type="ECO:0000256" key="7">
    <source>
        <dbReference type="ARBA" id="ARBA00022801"/>
    </source>
</evidence>
<feature type="domain" description="Penicillin-binding protein transpeptidase" evidence="15">
    <location>
        <begin position="354"/>
        <end position="597"/>
    </location>
</feature>
<dbReference type="KEGG" id="sclf:BB341_09025"/>
<evidence type="ECO:0000256" key="1">
    <source>
        <dbReference type="ARBA" id="ARBA00007090"/>
    </source>
</evidence>
<keyword evidence="4" id="KW-0645">Protease</keyword>
<organism evidence="17 18">
    <name type="scientific">Streptomyces clavuligerus</name>
    <dbReference type="NCBI Taxonomy" id="1901"/>
    <lineage>
        <taxon>Bacteria</taxon>
        <taxon>Bacillati</taxon>
        <taxon>Actinomycetota</taxon>
        <taxon>Actinomycetes</taxon>
        <taxon>Kitasatosporales</taxon>
        <taxon>Streptomycetaceae</taxon>
        <taxon>Streptomyces</taxon>
    </lineage>
</organism>
<feature type="compositionally biased region" description="Low complexity" evidence="14">
    <location>
        <begin position="716"/>
        <end position="726"/>
    </location>
</feature>
<sequence>MGRADARRERERAARATRKAARPKGLRRFFTWKKLLGTFLGVCLLGMGAFYAVYLMTPVPKANAEAELQSNVYRYSDGTLLTRTGELNREIIELEKIPRDVQYAFVAAENKSFFKDSGVDLKGTARGLLNTVTGKGKQGGSTITQQYVKNYYLNQDQTFSRKLKELVIALKVDGEKSKQDILAGYMNTSYYGRGAYGIQAAAQAYYHVDAEKLTLDQGAYLAALLQAPNQYDWAIASDTGKRMAEQRWAYTLDNMVEEGWLDASARADMRFAVPKAPKAAPGMEGQVGYLVDAANAELENQGISEEDIRAGGWTITLSIDQKRQAALEQAVDSGLESRLDREKNPKHAAIQAGATSVDTETGEVVALYGGVGATEHWLSNATRRDYQPASTFKPVVLAAALENGSTTQDGRSIGLDTIYDGDSKRPVEGSDTPFAPENVNDRDFGPITVQKATNSSVNSVYAQMIVDVTPEKTKDTALALGMRDGKAFLERPAMSLGTMGASTWDMAGVYATFAHHGKKVTPTIVKSAEHRVREAVLQDPIGGQAISRESADTVTSALTSVVEEGSGVAARGDYEAAGKTGTSESNITAWYAGYTPTLSTVVGLMGASPDGTRQVTLTDSVGQGRVNAGGIPAEIWKAYTAKALGADAGAAFDLETKEREPVAPPPSPSASVPALPSPSPSAVEERRPERPEPTREQNGNGQQQRPEPEQERPEQVRPTSPATGRPPVRPSPPPTKTPERPRPSQPPTTPPTGPGGGEQGGGTEDEDPGAS</sequence>
<evidence type="ECO:0000259" key="16">
    <source>
        <dbReference type="Pfam" id="PF00912"/>
    </source>
</evidence>
<dbReference type="GO" id="GO:0030288">
    <property type="term" value="C:outer membrane-bounded periplasmic space"/>
    <property type="evidence" value="ECO:0007669"/>
    <property type="project" value="TreeGrafter"/>
</dbReference>
<dbReference type="AlphaFoldDB" id="B5GTT7"/>
<dbReference type="FunFam" id="1.10.3810.10:FF:000001">
    <property type="entry name" value="Penicillin-binding protein 1A"/>
    <property type="match status" value="1"/>
</dbReference>
<evidence type="ECO:0000256" key="8">
    <source>
        <dbReference type="ARBA" id="ARBA00022960"/>
    </source>
</evidence>
<keyword evidence="18" id="KW-1185">Reference proteome</keyword>
<dbReference type="InterPro" id="IPR001460">
    <property type="entry name" value="PCN-bd_Tpept"/>
</dbReference>
<evidence type="ECO:0000313" key="17">
    <source>
        <dbReference type="EMBL" id="EFG09016.1"/>
    </source>
</evidence>
<dbReference type="GO" id="GO:0009252">
    <property type="term" value="P:peptidoglycan biosynthetic process"/>
    <property type="evidence" value="ECO:0007669"/>
    <property type="project" value="UniProtKB-KW"/>
</dbReference>
<reference evidence="17 18" key="1">
    <citation type="journal article" date="2010" name="Genome Biol. Evol.">
        <title>The sequence of a 1.8-mb bacterial linear plasmid reveals a rich evolutionary reservoir of secondary metabolic pathways.</title>
        <authorList>
            <person name="Medema M.H."/>
            <person name="Trefzer A."/>
            <person name="Kovalchuk A."/>
            <person name="van den Berg M."/>
            <person name="Mueller U."/>
            <person name="Heijne W."/>
            <person name="Wu L."/>
            <person name="Alam M.T."/>
            <person name="Ronning C.M."/>
            <person name="Nierman W.C."/>
            <person name="Bovenberg R.A.L."/>
            <person name="Breitling R."/>
            <person name="Takano E."/>
        </authorList>
    </citation>
    <scope>NUCLEOTIDE SEQUENCE [LARGE SCALE GENOMIC DNA]</scope>
    <source>
        <strain evidence="18">ATCC 27064 / DSM 738 / JCM 4710 / NBRC 13307 / NCIMB 12785 / NRRL 3585 / VKM Ac-602</strain>
    </source>
</reference>
<dbReference type="Gene3D" id="1.10.3810.10">
    <property type="entry name" value="Biosynthetic peptidoglycan transglycosylase-like"/>
    <property type="match status" value="1"/>
</dbReference>
<dbReference type="GeneID" id="93729566"/>
<protein>
    <submittedName>
        <fullName evidence="17">Putative penicillin-binding protein</fullName>
    </submittedName>
</protein>
<dbReference type="SUPFAM" id="SSF56601">
    <property type="entry name" value="beta-lactamase/transpeptidase-like"/>
    <property type="match status" value="1"/>
</dbReference>
<evidence type="ECO:0000256" key="3">
    <source>
        <dbReference type="ARBA" id="ARBA00022645"/>
    </source>
</evidence>
<evidence type="ECO:0000313" key="18">
    <source>
        <dbReference type="Proteomes" id="UP000002357"/>
    </source>
</evidence>
<dbReference type="GO" id="GO:0008658">
    <property type="term" value="F:penicillin binding"/>
    <property type="evidence" value="ECO:0007669"/>
    <property type="project" value="InterPro"/>
</dbReference>
<evidence type="ECO:0000256" key="2">
    <source>
        <dbReference type="ARBA" id="ARBA00007739"/>
    </source>
</evidence>
<dbReference type="EMBL" id="CM000913">
    <property type="protein sequence ID" value="EFG09016.1"/>
    <property type="molecule type" value="Genomic_DNA"/>
</dbReference>
<dbReference type="eggNOG" id="COG0744">
    <property type="taxonomic scope" value="Bacteria"/>
</dbReference>
<evidence type="ECO:0000256" key="9">
    <source>
        <dbReference type="ARBA" id="ARBA00022984"/>
    </source>
</evidence>
<evidence type="ECO:0000256" key="6">
    <source>
        <dbReference type="ARBA" id="ARBA00022679"/>
    </source>
</evidence>
<keyword evidence="8" id="KW-0133">Cell shape</keyword>
<dbReference type="GO" id="GO:0071555">
    <property type="term" value="P:cell wall organization"/>
    <property type="evidence" value="ECO:0007669"/>
    <property type="project" value="UniProtKB-KW"/>
</dbReference>
<feature type="domain" description="Glycosyl transferase family 51" evidence="16">
    <location>
        <begin position="78"/>
        <end position="255"/>
    </location>
</feature>
<feature type="region of interest" description="Disordered" evidence="14">
    <location>
        <begin position="657"/>
        <end position="771"/>
    </location>
</feature>
<evidence type="ECO:0000259" key="15">
    <source>
        <dbReference type="Pfam" id="PF00905"/>
    </source>
</evidence>
<keyword evidence="7" id="KW-0378">Hydrolase</keyword>
<dbReference type="InterPro" id="IPR050396">
    <property type="entry name" value="Glycosyltr_51/Transpeptidase"/>
</dbReference>
<keyword evidence="5" id="KW-0328">Glycosyltransferase</keyword>
<gene>
    <name evidence="17" type="ORF">SCLAV_3942</name>
</gene>
<dbReference type="OrthoDB" id="8865355at2"/>
<dbReference type="GO" id="GO:0008955">
    <property type="term" value="F:peptidoglycan glycosyltransferase activity"/>
    <property type="evidence" value="ECO:0007669"/>
    <property type="project" value="UniProtKB-EC"/>
</dbReference>
<dbReference type="InterPro" id="IPR001264">
    <property type="entry name" value="Glyco_trans_51"/>
</dbReference>
<dbReference type="Pfam" id="PF00905">
    <property type="entry name" value="Transpeptidase"/>
    <property type="match status" value="1"/>
</dbReference>